<evidence type="ECO:0000256" key="4">
    <source>
        <dbReference type="ARBA" id="ARBA00020295"/>
    </source>
</evidence>
<evidence type="ECO:0000256" key="8">
    <source>
        <dbReference type="ARBA" id="ARBA00031423"/>
    </source>
</evidence>
<dbReference type="Gene3D" id="3.20.20.80">
    <property type="entry name" value="Glycosidases"/>
    <property type="match status" value="1"/>
</dbReference>
<evidence type="ECO:0000256" key="10">
    <source>
        <dbReference type="RuleBase" id="RU361207"/>
    </source>
</evidence>
<reference evidence="11 12" key="1">
    <citation type="submission" date="2018-01" db="EMBL/GenBank/DDBJ databases">
        <title>The draft genome sequence of Halioglobus lutimaris HF004.</title>
        <authorList>
            <person name="Du Z.-J."/>
            <person name="Shi M.-J."/>
        </authorList>
    </citation>
    <scope>NUCLEOTIDE SEQUENCE [LARGE SCALE GENOMIC DNA]</scope>
    <source>
        <strain evidence="11 12">HF004</strain>
    </source>
</reference>
<keyword evidence="5 10" id="KW-0328">Glycosyltransferase</keyword>
<dbReference type="GO" id="GO:0004134">
    <property type="term" value="F:4-alpha-glucanotransferase activity"/>
    <property type="evidence" value="ECO:0007669"/>
    <property type="project" value="UniProtKB-EC"/>
</dbReference>
<dbReference type="RefSeq" id="WP_101518200.1">
    <property type="nucleotide sequence ID" value="NZ_PKUS01000013.1"/>
</dbReference>
<gene>
    <name evidence="11" type="primary">malQ</name>
    <name evidence="11" type="ORF">C0039_12230</name>
</gene>
<dbReference type="NCBIfam" id="TIGR00217">
    <property type="entry name" value="malQ"/>
    <property type="match status" value="1"/>
</dbReference>
<dbReference type="EC" id="2.4.1.25" evidence="3 10"/>
<dbReference type="SUPFAM" id="SSF51445">
    <property type="entry name" value="(Trans)glycosidases"/>
    <property type="match status" value="1"/>
</dbReference>
<dbReference type="AlphaFoldDB" id="A0A2N5X232"/>
<dbReference type="GO" id="GO:0005975">
    <property type="term" value="P:carbohydrate metabolic process"/>
    <property type="evidence" value="ECO:0007669"/>
    <property type="project" value="InterPro"/>
</dbReference>
<proteinExistence type="inferred from homology"/>
<evidence type="ECO:0000256" key="7">
    <source>
        <dbReference type="ARBA" id="ARBA00023277"/>
    </source>
</evidence>
<protein>
    <recommendedName>
        <fullName evidence="4 10">4-alpha-glucanotransferase</fullName>
        <ecNumber evidence="3 10">2.4.1.25</ecNumber>
    </recommendedName>
    <alternativeName>
        <fullName evidence="8 10">Amylomaltase</fullName>
    </alternativeName>
    <alternativeName>
        <fullName evidence="9 10">Disproportionating enzyme</fullName>
    </alternativeName>
</protein>
<evidence type="ECO:0000313" key="12">
    <source>
        <dbReference type="Proteomes" id="UP000235005"/>
    </source>
</evidence>
<dbReference type="InterPro" id="IPR017853">
    <property type="entry name" value="GH"/>
</dbReference>
<accession>A0A2N5X232</accession>
<dbReference type="PANTHER" id="PTHR32438">
    <property type="entry name" value="4-ALPHA-GLUCANOTRANSFERASE DPE1, CHLOROPLASTIC/AMYLOPLASTIC"/>
    <property type="match status" value="1"/>
</dbReference>
<evidence type="ECO:0000256" key="5">
    <source>
        <dbReference type="ARBA" id="ARBA00022676"/>
    </source>
</evidence>
<name>A0A2N5X232_9GAMM</name>
<dbReference type="EMBL" id="PKUS01000013">
    <property type="protein sequence ID" value="PLW68533.1"/>
    <property type="molecule type" value="Genomic_DNA"/>
</dbReference>
<comment type="similarity">
    <text evidence="2 10">Belongs to the disproportionating enzyme family.</text>
</comment>
<dbReference type="PANTHER" id="PTHR32438:SF5">
    <property type="entry name" value="4-ALPHA-GLUCANOTRANSFERASE DPE1, CHLOROPLASTIC_AMYLOPLASTIC"/>
    <property type="match status" value="1"/>
</dbReference>
<keyword evidence="12" id="KW-1185">Reference proteome</keyword>
<evidence type="ECO:0000256" key="2">
    <source>
        <dbReference type="ARBA" id="ARBA00005684"/>
    </source>
</evidence>
<dbReference type="OrthoDB" id="9763489at2"/>
<organism evidence="11 12">
    <name type="scientific">Pseudohalioglobus lutimaris</name>
    <dbReference type="NCBI Taxonomy" id="1737061"/>
    <lineage>
        <taxon>Bacteria</taxon>
        <taxon>Pseudomonadati</taxon>
        <taxon>Pseudomonadota</taxon>
        <taxon>Gammaproteobacteria</taxon>
        <taxon>Cellvibrionales</taxon>
        <taxon>Halieaceae</taxon>
        <taxon>Pseudohalioglobus</taxon>
    </lineage>
</organism>
<sequence>MPQANQRRAGVLLHPSSLPGEAYTGEFGAAAKRFIDAMVAAGLSIWQVLPLGPTHDDGCPYQSSSVHAGNPDLICLDWLVDQGMLSAQQAAQGKRGPLEKRAALDQASQVFFEQLFSAGTSALVSAYSEFAGEANFWLEDYVRFQAFRDAEKSQPWSTWEPGLRNRETDTCDRRAMELAEQLSKLRFRQFIFHCQWVELKAYANERGILLFGDMPIYVHLESADVWAHQESFDLDEYGQPITVTGVPPDYFSAEGQLWGNPQYNWRHMQDDGFQWWLQRFASAARMFDIVRIDHFRALEAHWEVPADATSAINGRWVPTPGRELLNTVRENYPELRLIAENLGVISPEVEALRKDFALPGMLILQFAFDGSPDNPYLLHHHDENDVVYSGTHDNDTSLGWFLDLDDATREKVCGYFNCTASDMPWAMVSQVMASRANTAIVPWQDLLGLDGSHRMNTPGTTSGNWRWRFNWDQVPADLYQRTRDLLQQHGRLRD</sequence>
<evidence type="ECO:0000256" key="9">
    <source>
        <dbReference type="ARBA" id="ARBA00031501"/>
    </source>
</evidence>
<comment type="catalytic activity">
    <reaction evidence="1 10">
        <text>Transfers a segment of a (1-&gt;4)-alpha-D-glucan to a new position in an acceptor, which may be glucose or a (1-&gt;4)-alpha-D-glucan.</text>
        <dbReference type="EC" id="2.4.1.25"/>
    </reaction>
</comment>
<dbReference type="Pfam" id="PF02446">
    <property type="entry name" value="Glyco_hydro_77"/>
    <property type="match status" value="1"/>
</dbReference>
<evidence type="ECO:0000256" key="1">
    <source>
        <dbReference type="ARBA" id="ARBA00000439"/>
    </source>
</evidence>
<dbReference type="Proteomes" id="UP000235005">
    <property type="component" value="Unassembled WGS sequence"/>
</dbReference>
<comment type="caution">
    <text evidence="11">The sequence shown here is derived from an EMBL/GenBank/DDBJ whole genome shotgun (WGS) entry which is preliminary data.</text>
</comment>
<evidence type="ECO:0000256" key="6">
    <source>
        <dbReference type="ARBA" id="ARBA00022679"/>
    </source>
</evidence>
<keyword evidence="7 10" id="KW-0119">Carbohydrate metabolism</keyword>
<evidence type="ECO:0000256" key="3">
    <source>
        <dbReference type="ARBA" id="ARBA00012560"/>
    </source>
</evidence>
<keyword evidence="6 10" id="KW-0808">Transferase</keyword>
<dbReference type="NCBIfam" id="NF011080">
    <property type="entry name" value="PRK14508.1-3"/>
    <property type="match status" value="1"/>
</dbReference>
<dbReference type="InterPro" id="IPR003385">
    <property type="entry name" value="Glyco_hydro_77"/>
</dbReference>
<evidence type="ECO:0000313" key="11">
    <source>
        <dbReference type="EMBL" id="PLW68533.1"/>
    </source>
</evidence>